<dbReference type="Gene3D" id="3.40.50.1000">
    <property type="entry name" value="HAD superfamily/HAD-like"/>
    <property type="match status" value="1"/>
</dbReference>
<keyword evidence="3" id="KW-1185">Reference proteome</keyword>
<feature type="transmembrane region" description="Helical" evidence="1">
    <location>
        <begin position="389"/>
        <end position="414"/>
    </location>
</feature>
<proteinExistence type="predicted"/>
<dbReference type="InterPro" id="IPR036412">
    <property type="entry name" value="HAD-like_sf"/>
</dbReference>
<feature type="transmembrane region" description="Helical" evidence="1">
    <location>
        <begin position="426"/>
        <end position="444"/>
    </location>
</feature>
<dbReference type="PANTHER" id="PTHR31303:SF1">
    <property type="entry name" value="CTP-DEPENDENT DIACYLGLYCEROL KINASE 1"/>
    <property type="match status" value="1"/>
</dbReference>
<organism evidence="2 3">
    <name type="scientific">Candidatus Brocadia sinica JPN1</name>
    <dbReference type="NCBI Taxonomy" id="1197129"/>
    <lineage>
        <taxon>Bacteria</taxon>
        <taxon>Pseudomonadati</taxon>
        <taxon>Planctomycetota</taxon>
        <taxon>Candidatus Brocadiia</taxon>
        <taxon>Candidatus Brocadiales</taxon>
        <taxon>Candidatus Brocadiaceae</taxon>
        <taxon>Candidatus Brocadia</taxon>
    </lineage>
</organism>
<keyword evidence="2" id="KW-0548">Nucleotidyltransferase</keyword>
<reference evidence="3" key="1">
    <citation type="journal article" date="2015" name="Genome Announc.">
        <title>Draft Genome Sequence of an Anaerobic Ammonium-Oxidizing Bacterium, "Candidatus Brocadia sinica".</title>
        <authorList>
            <person name="Oshiki M."/>
            <person name="Shinyako-Hata K."/>
            <person name="Satoh H."/>
            <person name="Okabe S."/>
        </authorList>
    </citation>
    <scope>NUCLEOTIDE SEQUENCE [LARGE SCALE GENOMIC DNA]</scope>
    <source>
        <strain evidence="3">JPN1</strain>
    </source>
</reference>
<feature type="transmembrane region" description="Helical" evidence="1">
    <location>
        <begin position="353"/>
        <end position="369"/>
    </location>
</feature>
<feature type="transmembrane region" description="Helical" evidence="1">
    <location>
        <begin position="327"/>
        <end position="347"/>
    </location>
</feature>
<feature type="transmembrane region" description="Helical" evidence="1">
    <location>
        <begin position="43"/>
        <end position="66"/>
    </location>
</feature>
<dbReference type="Proteomes" id="UP000032309">
    <property type="component" value="Unassembled WGS sequence"/>
</dbReference>
<feature type="transmembrane region" description="Helical" evidence="1">
    <location>
        <begin position="266"/>
        <end position="282"/>
    </location>
</feature>
<dbReference type="InterPro" id="IPR037997">
    <property type="entry name" value="Dgk1-like"/>
</dbReference>
<dbReference type="SUPFAM" id="SSF56784">
    <property type="entry name" value="HAD-like"/>
    <property type="match status" value="1"/>
</dbReference>
<keyword evidence="1" id="KW-0812">Transmembrane</keyword>
<evidence type="ECO:0000313" key="2">
    <source>
        <dbReference type="EMBL" id="GAN35184.1"/>
    </source>
</evidence>
<evidence type="ECO:0000256" key="1">
    <source>
        <dbReference type="SAM" id="Phobius"/>
    </source>
</evidence>
<evidence type="ECO:0000313" key="3">
    <source>
        <dbReference type="Proteomes" id="UP000032309"/>
    </source>
</evidence>
<protein>
    <submittedName>
        <fullName evidence="2">Phosphatidate cytidylyltransferase</fullName>
    </submittedName>
</protein>
<keyword evidence="1" id="KW-0472">Membrane</keyword>
<sequence length="445" mass="49236">MVNISMAHSSHNTIPPPASLPSHAGVKKLIIMDVDGVLFKGQFILHLARSLGILVYVRTAILCLFFNMDKISIRKLISRVYTRFKGVTLEQARMIYKNIPIIKYAKETIEALHNHGYLVVLISSGVPDLFVKDLAAKLLADSGHGLETDTNNNQLTGKVFGRLSEPDGKGDLIEEILSKNNLTWQDTVVLVDDRNNLDIMQKAGITIGVNAHYAVRQRAQYLIDSGNLSEVLDIMDIEDANTYKTLFAGMRKQLTHSWYQEIRRKLLHILIAFVPLFSGFIYHTTLLVLFSVLVVYMISECLRVNGYSFPLLGGITRSSIRKLEERGFAFGPVTLVLGAILSLLFFPAVIANIVIWIVAFADTAATIIGRSLGNHRIPYNMKKSIEGSLAALLVAFLCGSIYLPLFPALLAGFFSSIIESLPLRSLDNLLMPVGTGILLVCLGYS</sequence>
<dbReference type="InterPro" id="IPR023214">
    <property type="entry name" value="HAD_sf"/>
</dbReference>
<name>A0ABQ0K2A3_9BACT</name>
<keyword evidence="1" id="KW-1133">Transmembrane helix</keyword>
<gene>
    <name evidence="2" type="ORF">BROSI_A3732</name>
</gene>
<dbReference type="Pfam" id="PF12710">
    <property type="entry name" value="HAD"/>
    <property type="match status" value="1"/>
</dbReference>
<dbReference type="PANTHER" id="PTHR31303">
    <property type="entry name" value="CTP-DEPENDENT DIACYLGLYCEROL KINASE 1"/>
    <property type="match status" value="1"/>
</dbReference>
<comment type="caution">
    <text evidence="2">The sequence shown here is derived from an EMBL/GenBank/DDBJ whole genome shotgun (WGS) entry which is preliminary data.</text>
</comment>
<feature type="transmembrane region" description="Helical" evidence="1">
    <location>
        <begin position="288"/>
        <end position="306"/>
    </location>
</feature>
<dbReference type="EMBL" id="BAFN01000001">
    <property type="protein sequence ID" value="GAN35184.1"/>
    <property type="molecule type" value="Genomic_DNA"/>
</dbReference>
<keyword evidence="2" id="KW-0808">Transferase</keyword>
<accession>A0ABQ0K2A3</accession>
<dbReference type="GO" id="GO:0016779">
    <property type="term" value="F:nucleotidyltransferase activity"/>
    <property type="evidence" value="ECO:0007669"/>
    <property type="project" value="UniProtKB-KW"/>
</dbReference>
<dbReference type="RefSeq" id="WP_082059309.1">
    <property type="nucleotide sequence ID" value="NZ_BAFN01000001.1"/>
</dbReference>